<reference evidence="1" key="1">
    <citation type="journal article" date="2022" name="bioRxiv">
        <title>Genomics of Preaxostyla Flagellates Illuminates Evolutionary Transitions and the Path Towards Mitochondrial Loss.</title>
        <authorList>
            <person name="Novak L.V.F."/>
            <person name="Treitli S.C."/>
            <person name="Pyrih J."/>
            <person name="Halakuc P."/>
            <person name="Pipaliya S.V."/>
            <person name="Vacek V."/>
            <person name="Brzon O."/>
            <person name="Soukal P."/>
            <person name="Eme L."/>
            <person name="Dacks J.B."/>
            <person name="Karnkowska A."/>
            <person name="Elias M."/>
            <person name="Hampl V."/>
        </authorList>
    </citation>
    <scope>NUCLEOTIDE SEQUENCE</scope>
    <source>
        <strain evidence="1">RCP-MX</strain>
    </source>
</reference>
<sequence length="108" mass="12093">MVPVCMNSLVEREKRHRSSTAEPQILFFRISSGIKMVSTTINRGSRLLALEGETPSFDGLFSTNERNYLSILVSVGVKRLALGHALRWGAVQGTVPRAPSLRDRFHLR</sequence>
<proteinExistence type="predicted"/>
<evidence type="ECO:0000313" key="2">
    <source>
        <dbReference type="Proteomes" id="UP001141327"/>
    </source>
</evidence>
<comment type="caution">
    <text evidence="1">The sequence shown here is derived from an EMBL/GenBank/DDBJ whole genome shotgun (WGS) entry which is preliminary data.</text>
</comment>
<dbReference type="Proteomes" id="UP001141327">
    <property type="component" value="Unassembled WGS sequence"/>
</dbReference>
<evidence type="ECO:0000313" key="1">
    <source>
        <dbReference type="EMBL" id="KAJ4459300.1"/>
    </source>
</evidence>
<accession>A0ABQ8URE4</accession>
<organism evidence="1 2">
    <name type="scientific">Paratrimastix pyriformis</name>
    <dbReference type="NCBI Taxonomy" id="342808"/>
    <lineage>
        <taxon>Eukaryota</taxon>
        <taxon>Metamonada</taxon>
        <taxon>Preaxostyla</taxon>
        <taxon>Paratrimastigidae</taxon>
        <taxon>Paratrimastix</taxon>
    </lineage>
</organism>
<name>A0ABQ8URE4_9EUKA</name>
<protein>
    <submittedName>
        <fullName evidence="1">Uncharacterized protein</fullName>
    </submittedName>
</protein>
<keyword evidence="2" id="KW-1185">Reference proteome</keyword>
<dbReference type="EMBL" id="JAPMOS010000021">
    <property type="protein sequence ID" value="KAJ4459300.1"/>
    <property type="molecule type" value="Genomic_DNA"/>
</dbReference>
<gene>
    <name evidence="1" type="ORF">PAPYR_4853</name>
</gene>